<dbReference type="InterPro" id="IPR051906">
    <property type="entry name" value="TolC-like"/>
</dbReference>
<dbReference type="GO" id="GO:0015562">
    <property type="term" value="F:efflux transmembrane transporter activity"/>
    <property type="evidence" value="ECO:0007669"/>
    <property type="project" value="InterPro"/>
</dbReference>
<dbReference type="Gene3D" id="1.20.1600.10">
    <property type="entry name" value="Outer membrane efflux proteins (OEP)"/>
    <property type="match status" value="1"/>
</dbReference>
<dbReference type="PANTHER" id="PTHR30026">
    <property type="entry name" value="OUTER MEMBRANE PROTEIN TOLC"/>
    <property type="match status" value="1"/>
</dbReference>
<gene>
    <name evidence="7" type="ORF">MNBD_ALPHA08-2378</name>
</gene>
<proteinExistence type="predicted"/>
<evidence type="ECO:0000256" key="6">
    <source>
        <dbReference type="SAM" id="Coils"/>
    </source>
</evidence>
<keyword evidence="2" id="KW-1134">Transmembrane beta strand</keyword>
<organism evidence="7">
    <name type="scientific">hydrothermal vent metagenome</name>
    <dbReference type="NCBI Taxonomy" id="652676"/>
    <lineage>
        <taxon>unclassified sequences</taxon>
        <taxon>metagenomes</taxon>
        <taxon>ecological metagenomes</taxon>
    </lineage>
</organism>
<evidence type="ECO:0000256" key="4">
    <source>
        <dbReference type="ARBA" id="ARBA00023136"/>
    </source>
</evidence>
<keyword evidence="5" id="KW-0998">Cell outer membrane</keyword>
<dbReference type="AlphaFoldDB" id="A0A3B0S8C0"/>
<reference evidence="7" key="1">
    <citation type="submission" date="2018-06" db="EMBL/GenBank/DDBJ databases">
        <authorList>
            <person name="Zhirakovskaya E."/>
        </authorList>
    </citation>
    <scope>NUCLEOTIDE SEQUENCE</scope>
</reference>
<dbReference type="EMBL" id="UOEC01000184">
    <property type="protein sequence ID" value="VAW01258.1"/>
    <property type="molecule type" value="Genomic_DNA"/>
</dbReference>
<evidence type="ECO:0000256" key="1">
    <source>
        <dbReference type="ARBA" id="ARBA00004442"/>
    </source>
</evidence>
<keyword evidence="4" id="KW-0472">Membrane</keyword>
<dbReference type="GO" id="GO:0009279">
    <property type="term" value="C:cell outer membrane"/>
    <property type="evidence" value="ECO:0007669"/>
    <property type="project" value="UniProtKB-SubCell"/>
</dbReference>
<evidence type="ECO:0000256" key="2">
    <source>
        <dbReference type="ARBA" id="ARBA00022452"/>
    </source>
</evidence>
<dbReference type="PROSITE" id="PS51257">
    <property type="entry name" value="PROKAR_LIPOPROTEIN"/>
    <property type="match status" value="1"/>
</dbReference>
<name>A0A3B0S8C0_9ZZZZ</name>
<evidence type="ECO:0000256" key="3">
    <source>
        <dbReference type="ARBA" id="ARBA00022692"/>
    </source>
</evidence>
<accession>A0A3B0S8C0</accession>
<dbReference type="SUPFAM" id="SSF56954">
    <property type="entry name" value="Outer membrane efflux proteins (OEP)"/>
    <property type="match status" value="1"/>
</dbReference>
<dbReference type="GO" id="GO:0015288">
    <property type="term" value="F:porin activity"/>
    <property type="evidence" value="ECO:0007669"/>
    <property type="project" value="TreeGrafter"/>
</dbReference>
<feature type="coiled-coil region" evidence="6">
    <location>
        <begin position="198"/>
        <end position="267"/>
    </location>
</feature>
<protein>
    <submittedName>
        <fullName evidence="7">Outer membrane protein assembly factor YaeT</fullName>
    </submittedName>
</protein>
<keyword evidence="6" id="KW-0175">Coiled coil</keyword>
<evidence type="ECO:0000256" key="5">
    <source>
        <dbReference type="ARBA" id="ARBA00023237"/>
    </source>
</evidence>
<comment type="subcellular location">
    <subcellularLocation>
        <location evidence="1">Cell outer membrane</location>
    </subcellularLocation>
</comment>
<sequence length="514" mass="58383">MLKKTFAICLLPLALAACTITPERVSVEQLGVFASDKLKRVTANQEPVRGPIDLYEAMARALKYNLDTKVEIKERALRIKNLDLASYKLLPDFVSNSGYAGRSNYTGGHSVPFNGGSSLFQNSGDLQNVPNVVDSTSQERNIFSQDITLTWNVLDFGLSYVRAKQTADEILIAEQIKRKVVNSSIEAVRSAYWRAVSSQRLLTKLRFLENRVRKALRETRTLYKLRKTSPITALTFERELVGIKREVQKLEGNLKNARFQLAALMNIPPGQKYRLVQPRRRLNDLRLKIPVRSMVSVAMRNRPEVLELLYKSRINQEETTAALLELLPGIQLYAGANFDSNDFLFNNNWLSWGSKASWNLIRLFQYPARKSVIEGKGDLLDARALSLTMAIMLEVHVSRARYLHARREYRTAAEYYGVQRRLLQQIRAEAKVNRVSEQTLLREEMNSLVAEVKRDIAYADVQNAYANVFASVGLDPHPAGFNENASVKSLAASLKRVWLERGDYKTGTLLARRK</sequence>
<dbReference type="GO" id="GO:1990281">
    <property type="term" value="C:efflux pump complex"/>
    <property type="evidence" value="ECO:0007669"/>
    <property type="project" value="TreeGrafter"/>
</dbReference>
<dbReference type="PANTHER" id="PTHR30026:SF20">
    <property type="entry name" value="OUTER MEMBRANE PROTEIN TOLC"/>
    <property type="match status" value="1"/>
</dbReference>
<evidence type="ECO:0000313" key="7">
    <source>
        <dbReference type="EMBL" id="VAW01258.1"/>
    </source>
</evidence>
<keyword evidence="3" id="KW-0812">Transmembrane</keyword>